<protein>
    <submittedName>
        <fullName evidence="1">Uncharacterized protein</fullName>
    </submittedName>
</protein>
<dbReference type="Proteomes" id="UP000078492">
    <property type="component" value="Unassembled WGS sequence"/>
</dbReference>
<dbReference type="EMBL" id="KQ978947">
    <property type="protein sequence ID" value="KYN27393.1"/>
    <property type="molecule type" value="Genomic_DNA"/>
</dbReference>
<proteinExistence type="predicted"/>
<evidence type="ECO:0000313" key="2">
    <source>
        <dbReference type="Proteomes" id="UP000078492"/>
    </source>
</evidence>
<evidence type="ECO:0000313" key="1">
    <source>
        <dbReference type="EMBL" id="KYN27393.1"/>
    </source>
</evidence>
<gene>
    <name evidence="1" type="ORF">ALC57_03223</name>
</gene>
<name>A0A151JMV9_9HYME</name>
<organism evidence="1 2">
    <name type="scientific">Trachymyrmex cornetzi</name>
    <dbReference type="NCBI Taxonomy" id="471704"/>
    <lineage>
        <taxon>Eukaryota</taxon>
        <taxon>Metazoa</taxon>
        <taxon>Ecdysozoa</taxon>
        <taxon>Arthropoda</taxon>
        <taxon>Hexapoda</taxon>
        <taxon>Insecta</taxon>
        <taxon>Pterygota</taxon>
        <taxon>Neoptera</taxon>
        <taxon>Endopterygota</taxon>
        <taxon>Hymenoptera</taxon>
        <taxon>Apocrita</taxon>
        <taxon>Aculeata</taxon>
        <taxon>Formicoidea</taxon>
        <taxon>Formicidae</taxon>
        <taxon>Myrmicinae</taxon>
        <taxon>Trachymyrmex</taxon>
    </lineage>
</organism>
<keyword evidence="2" id="KW-1185">Reference proteome</keyword>
<dbReference type="AlphaFoldDB" id="A0A151JMV9"/>
<accession>A0A151JMV9</accession>
<sequence>MLSSQDCQFTITQLKEAVQFLDIIPTENIIKQRLKSRFSDQIVFSSRMGGVTYVCFANNLYDILTDAWYNNRKQSIEEQEDRLIVSAAELVCRKIRCTICRTNEYTASDKVFDNIDGNIPSHLLQFLQHVIYKDKKQNDSNNIWYSRRISSIAHAIMSAARPKTFISPLQLAVGSTMHRKFG</sequence>
<reference evidence="1 2" key="1">
    <citation type="submission" date="2015-09" db="EMBL/GenBank/DDBJ databases">
        <title>Trachymyrmex cornetzi WGS genome.</title>
        <authorList>
            <person name="Nygaard S."/>
            <person name="Hu H."/>
            <person name="Boomsma J."/>
            <person name="Zhang G."/>
        </authorList>
    </citation>
    <scope>NUCLEOTIDE SEQUENCE [LARGE SCALE GENOMIC DNA]</scope>
    <source>
        <strain evidence="1">Tcor2-1</strain>
        <tissue evidence="1">Whole body</tissue>
    </source>
</reference>